<gene>
    <name evidence="2" type="ORF">BJY16_005401</name>
</gene>
<accession>A0A7W7H130</accession>
<comment type="caution">
    <text evidence="2">The sequence shown here is derived from an EMBL/GenBank/DDBJ whole genome shotgun (WGS) entry which is preliminary data.</text>
</comment>
<dbReference type="CDD" id="cd01836">
    <property type="entry name" value="FeeA_FeeB_like"/>
    <property type="match status" value="1"/>
</dbReference>
<organism evidence="2 3">
    <name type="scientific">Actinoplanes octamycinicus</name>
    <dbReference type="NCBI Taxonomy" id="135948"/>
    <lineage>
        <taxon>Bacteria</taxon>
        <taxon>Bacillati</taxon>
        <taxon>Actinomycetota</taxon>
        <taxon>Actinomycetes</taxon>
        <taxon>Micromonosporales</taxon>
        <taxon>Micromonosporaceae</taxon>
        <taxon>Actinoplanes</taxon>
    </lineage>
</organism>
<dbReference type="RefSeq" id="WP_185042369.1">
    <property type="nucleotide sequence ID" value="NZ_BAABFG010000005.1"/>
</dbReference>
<reference evidence="2 3" key="1">
    <citation type="submission" date="2020-08" db="EMBL/GenBank/DDBJ databases">
        <title>Sequencing the genomes of 1000 actinobacteria strains.</title>
        <authorList>
            <person name="Klenk H.-P."/>
        </authorList>
    </citation>
    <scope>NUCLEOTIDE SEQUENCE [LARGE SCALE GENOMIC DNA]</scope>
    <source>
        <strain evidence="2 3">DSM 45809</strain>
    </source>
</reference>
<dbReference type="PANTHER" id="PTHR30383">
    <property type="entry name" value="THIOESTERASE 1/PROTEASE 1/LYSOPHOSPHOLIPASE L1"/>
    <property type="match status" value="1"/>
</dbReference>
<dbReference type="InterPro" id="IPR013830">
    <property type="entry name" value="SGNH_hydro"/>
</dbReference>
<dbReference type="Proteomes" id="UP000546162">
    <property type="component" value="Unassembled WGS sequence"/>
</dbReference>
<dbReference type="GO" id="GO:0004622">
    <property type="term" value="F:phosphatidylcholine lysophospholipase activity"/>
    <property type="evidence" value="ECO:0007669"/>
    <property type="project" value="TreeGrafter"/>
</dbReference>
<proteinExistence type="predicted"/>
<dbReference type="PANTHER" id="PTHR30383:SF5">
    <property type="entry name" value="SGNH HYDROLASE-TYPE ESTERASE DOMAIN-CONTAINING PROTEIN"/>
    <property type="match status" value="1"/>
</dbReference>
<evidence type="ECO:0000259" key="1">
    <source>
        <dbReference type="Pfam" id="PF13472"/>
    </source>
</evidence>
<dbReference type="Gene3D" id="3.40.50.1110">
    <property type="entry name" value="SGNH hydrolase"/>
    <property type="match status" value="1"/>
</dbReference>
<keyword evidence="3" id="KW-1185">Reference proteome</keyword>
<evidence type="ECO:0000313" key="3">
    <source>
        <dbReference type="Proteomes" id="UP000546162"/>
    </source>
</evidence>
<dbReference type="SUPFAM" id="SSF52266">
    <property type="entry name" value="SGNH hydrolase"/>
    <property type="match status" value="1"/>
</dbReference>
<sequence>MNPMLLPVVAAQGLWLRATLAPAPEAGGATTGTVPGGSGAPLRLAVVGDSTAAGCGATHHTEGFAAALAQRLAADTGRPVGWETVGRFGATARRVRHQLVPRLGDDLDLVVLLAGANDVMAGRRPDQWRHELTAILTDLSGRARQVVVAGIPPFGEFPALPATLARYLSERADALDRVSREICARNPDRTRFISSPAGQPPPEFFGSDRFHPSALGYRLWAEDVATRLTR</sequence>
<dbReference type="AlphaFoldDB" id="A0A7W7H130"/>
<evidence type="ECO:0000313" key="2">
    <source>
        <dbReference type="EMBL" id="MBB4741942.1"/>
    </source>
</evidence>
<feature type="domain" description="SGNH hydrolase-type esterase" evidence="1">
    <location>
        <begin position="46"/>
        <end position="219"/>
    </location>
</feature>
<dbReference type="InterPro" id="IPR051532">
    <property type="entry name" value="Ester_Hydrolysis_Enzymes"/>
</dbReference>
<dbReference type="EMBL" id="JACHNB010000001">
    <property type="protein sequence ID" value="MBB4741942.1"/>
    <property type="molecule type" value="Genomic_DNA"/>
</dbReference>
<dbReference type="InterPro" id="IPR036514">
    <property type="entry name" value="SGNH_hydro_sf"/>
</dbReference>
<protein>
    <submittedName>
        <fullName evidence="2">Lysophospholipase L1-like esterase</fullName>
    </submittedName>
</protein>
<name>A0A7W7H130_9ACTN</name>
<dbReference type="Pfam" id="PF13472">
    <property type="entry name" value="Lipase_GDSL_2"/>
    <property type="match status" value="1"/>
</dbReference>